<name>A0A5B7KFW3_PORTR</name>
<organism evidence="1 2">
    <name type="scientific">Portunus trituberculatus</name>
    <name type="common">Swimming crab</name>
    <name type="synonym">Neptunus trituberculatus</name>
    <dbReference type="NCBI Taxonomy" id="210409"/>
    <lineage>
        <taxon>Eukaryota</taxon>
        <taxon>Metazoa</taxon>
        <taxon>Ecdysozoa</taxon>
        <taxon>Arthropoda</taxon>
        <taxon>Crustacea</taxon>
        <taxon>Multicrustacea</taxon>
        <taxon>Malacostraca</taxon>
        <taxon>Eumalacostraca</taxon>
        <taxon>Eucarida</taxon>
        <taxon>Decapoda</taxon>
        <taxon>Pleocyemata</taxon>
        <taxon>Brachyura</taxon>
        <taxon>Eubrachyura</taxon>
        <taxon>Portunoidea</taxon>
        <taxon>Portunidae</taxon>
        <taxon>Portuninae</taxon>
        <taxon>Portunus</taxon>
    </lineage>
</organism>
<gene>
    <name evidence="1" type="ORF">E2C01_099840</name>
</gene>
<keyword evidence="2" id="KW-1185">Reference proteome</keyword>
<dbReference type="Proteomes" id="UP000324222">
    <property type="component" value="Unassembled WGS sequence"/>
</dbReference>
<dbReference type="EMBL" id="VSRR010139714">
    <property type="protein sequence ID" value="MPD04168.1"/>
    <property type="molecule type" value="Genomic_DNA"/>
</dbReference>
<evidence type="ECO:0000313" key="2">
    <source>
        <dbReference type="Proteomes" id="UP000324222"/>
    </source>
</evidence>
<accession>A0A5B7KFW3</accession>
<protein>
    <submittedName>
        <fullName evidence="1">Uncharacterized protein</fullName>
    </submittedName>
</protein>
<comment type="caution">
    <text evidence="1">The sequence shown here is derived from an EMBL/GenBank/DDBJ whole genome shotgun (WGS) entry which is preliminary data.</text>
</comment>
<proteinExistence type="predicted"/>
<sequence>MLQDVCRSRYTAILTSREESLDLWCVMAHEGRVPSHCDEAEAEMLWGLEEYGAYQTCCSNPWPFVFLIDSTPRLVSRLQLDMEVAE</sequence>
<reference evidence="1 2" key="1">
    <citation type="submission" date="2019-05" db="EMBL/GenBank/DDBJ databases">
        <title>Another draft genome of Portunus trituberculatus and its Hox gene families provides insights of decapod evolution.</title>
        <authorList>
            <person name="Jeong J.-H."/>
            <person name="Song I."/>
            <person name="Kim S."/>
            <person name="Choi T."/>
            <person name="Kim D."/>
            <person name="Ryu S."/>
            <person name="Kim W."/>
        </authorList>
    </citation>
    <scope>NUCLEOTIDE SEQUENCE [LARGE SCALE GENOMIC DNA]</scope>
    <source>
        <tissue evidence="1">Muscle</tissue>
    </source>
</reference>
<evidence type="ECO:0000313" key="1">
    <source>
        <dbReference type="EMBL" id="MPD04168.1"/>
    </source>
</evidence>
<dbReference type="AlphaFoldDB" id="A0A5B7KFW3"/>